<name>E3SLM2_9CAUD</name>
<dbReference type="Proteomes" id="UP000006527">
    <property type="component" value="Segment"/>
</dbReference>
<evidence type="ECO:0000313" key="1">
    <source>
        <dbReference type="EMBL" id="ADO98370.1"/>
    </source>
</evidence>
<evidence type="ECO:0000313" key="2">
    <source>
        <dbReference type="Proteomes" id="UP000006527"/>
    </source>
</evidence>
<dbReference type="KEGG" id="vg:10328874"/>
<dbReference type="EMBL" id="GU071098">
    <property type="protein sequence ID" value="ADO98370.1"/>
    <property type="molecule type" value="Genomic_DNA"/>
</dbReference>
<reference evidence="1 2" key="1">
    <citation type="journal article" date="2010" name="Environ. Microbiol.">
        <title>Genomic analysis of oceanic cyanobacterial myoviruses compared with T4-like myoviruses from diverse hosts and environments.</title>
        <authorList>
            <person name="Sullivan M.B."/>
            <person name="Huang K.H."/>
            <person name="Ignacio-Espinoza J.C."/>
            <person name="Berlin A.M."/>
            <person name="Kelly L."/>
            <person name="Weigele P.R."/>
            <person name="DeFrancesco A.S."/>
            <person name="Kern S.E."/>
            <person name="Thompson L.R."/>
            <person name="Young S."/>
            <person name="Yandava C."/>
            <person name="Fu R."/>
            <person name="Krastins B."/>
            <person name="Chase M."/>
            <person name="Sarracino D."/>
            <person name="Osburne M.S."/>
            <person name="Henn M.R."/>
            <person name="Chisholm S.W."/>
        </authorList>
    </citation>
    <scope>NUCLEOTIDE SEQUENCE [LARGE SCALE GENOMIC DNA]</scope>
    <source>
        <strain evidence="1">8109-3</strain>
    </source>
</reference>
<protein>
    <submittedName>
        <fullName evidence="1">Uncharacterized protein</fullName>
    </submittedName>
</protein>
<sequence>MALSKQVEDSMKEAERNIREALAFAARTERPYICRELGGMLSHIENLMTTDGLFDKLDKAIKESKEDDE</sequence>
<dbReference type="GeneID" id="10328874"/>
<dbReference type="RefSeq" id="YP_004324357.1">
    <property type="nucleotide sequence ID" value="NC_015287.1"/>
</dbReference>
<dbReference type="OrthoDB" id="27859at10239"/>
<organism evidence="1 2">
    <name type="scientific">Synechococcus phage S-SSM7</name>
    <dbReference type="NCBI Taxonomy" id="445686"/>
    <lineage>
        <taxon>Viruses</taxon>
        <taxon>Duplodnaviria</taxon>
        <taxon>Heunggongvirae</taxon>
        <taxon>Uroviricota</taxon>
        <taxon>Caudoviricetes</taxon>
        <taxon>Pantevenvirales</taxon>
        <taxon>Kyanoviridae</taxon>
        <taxon>Lipsvirus</taxon>
        <taxon>Lipsvirus ssm7</taxon>
    </lineage>
</organism>
<proteinExistence type="predicted"/>
<gene>
    <name evidence="1" type="ORF">SSSM7_309</name>
</gene>
<accession>E3SLM2</accession>
<keyword evidence="2" id="KW-1185">Reference proteome</keyword>